<evidence type="ECO:0000256" key="3">
    <source>
        <dbReference type="ARBA" id="ARBA00023054"/>
    </source>
</evidence>
<evidence type="ECO:0000256" key="4">
    <source>
        <dbReference type="SAM" id="Coils"/>
    </source>
</evidence>
<sequence>MSRIRNTGDNKPGSIYRIALENFVTYKQVELYPDQSLNVIIGPNGTGKSTFVCAIILGLCGKTNIIGRAKKISEYVRGGCEQSTIEIELYRNPGEHNVIITRNFNLKDISSWYIDHKTAREKQVQELIASFNIQVDNLCQLLPQDRVQDFSKMNPQELLRSTLSAVGGQESVTQLEELIATRQEQRNLNNVLENNAQLLQEHIRLNDRLKVIIETINQRKEIEQEIDICKKKELWIEYQDLKEAVNEYSNDKKTATKLVNNHKKAMQPLEELVEKAKSRISKMEQQKLKAGREIHSLTDKVKEILNSIRSQEHVLKEIDAMYQEKLERHRNRKRELLEAKAKLDKLITDKQMALEHIGDESSIKMKMAEIHKSISATNAAIDTLKKKKLEVQFDYENNVIPQIRLYQNRINNLEDSNEKRLEMLRSSSSTKDAYEAVIWLRANKHHFKHGVYEPMMLEINFPDPKFARYLEATVATRDLVAFTFESSQEMNFFMTKMREMNLKRVNAVCSPPTSFNIQRQNISELSYLGFYTYVLDTITAPDAIIRYLCNNYAIHKIPIGNEHTFNNSGKVPANISFYFTENHRFSVRVSAYSGAKSSSITEIKSPRLLANTIDVEQINNYKSQLAKFERTAQSHKSKMKEMDTQLSPLEVTLNSYHVERKKINDGVEKVRTLSAQIRLQTKKLEDIQNESTINIEVEKQKCVAKQKDTVLKQCHIHGQLKDIMKELQSAMLKKELASVKLDISRKAIIQDESKLRELKGELRNSETTLENIQKKLTRAISDAKEKLMEAKRSCNNKLPNDPDFPYTKDFEKLPSDLSSLQAHCCDLQTRIECMDTNDVQVLKEYEAREKTIAQLKHDVKNSSNINKQLEEKMNVLKSKWLPSLEVLLRNIDKTFGAMFAKLGCAGEIKLDKTGSDDDYDKYGLGIYIRFREHEQLQQLTRHAQSGGERALCTAIYLMSLQALATVPFRCVDEINQGMDAINERKMFQLLVKVTTECSNGQYFLLTPKLLSQLEYGEKVMVHTIMNGKEIMNYKKWKYQKHLENARKYTMAQSMDYM</sequence>
<dbReference type="SUPFAM" id="SSF52540">
    <property type="entry name" value="P-loop containing nucleoside triphosphate hydrolases"/>
    <property type="match status" value="1"/>
</dbReference>
<dbReference type="InterPro" id="IPR038729">
    <property type="entry name" value="Rad50/SbcC_AAA"/>
</dbReference>
<feature type="coiled-coil region" evidence="4">
    <location>
        <begin position="175"/>
        <end position="300"/>
    </location>
</feature>
<proteinExistence type="inferred from homology"/>
<dbReference type="GO" id="GO:0000724">
    <property type="term" value="P:double-strand break repair via homologous recombination"/>
    <property type="evidence" value="ECO:0007669"/>
    <property type="project" value="TreeGrafter"/>
</dbReference>
<evidence type="ECO:0000313" key="6">
    <source>
        <dbReference type="EMBL" id="CAK1547618.1"/>
    </source>
</evidence>
<comment type="similarity">
    <text evidence="1">Belongs to the SMC family. SMC5 subfamily.</text>
</comment>
<evidence type="ECO:0000313" key="7">
    <source>
        <dbReference type="Proteomes" id="UP001497472"/>
    </source>
</evidence>
<comment type="caution">
    <text evidence="6">The sequence shown here is derived from an EMBL/GenBank/DDBJ whole genome shotgun (WGS) entry which is preliminary data.</text>
</comment>
<reference evidence="6 7" key="1">
    <citation type="submission" date="2023-11" db="EMBL/GenBank/DDBJ databases">
        <authorList>
            <person name="Okamura Y."/>
        </authorList>
    </citation>
    <scope>NUCLEOTIDE SEQUENCE [LARGE SCALE GENOMIC DNA]</scope>
</reference>
<dbReference type="Proteomes" id="UP001497472">
    <property type="component" value="Unassembled WGS sequence"/>
</dbReference>
<dbReference type="Gene3D" id="3.40.50.300">
    <property type="entry name" value="P-loop containing nucleotide triphosphate hydrolases"/>
    <property type="match status" value="2"/>
</dbReference>
<feature type="coiled-coil region" evidence="4">
    <location>
        <begin position="852"/>
        <end position="879"/>
    </location>
</feature>
<keyword evidence="3 4" id="KW-0175">Coiled coil</keyword>
<feature type="domain" description="Rad50/SbcC-type AAA" evidence="5">
    <location>
        <begin position="17"/>
        <end position="227"/>
    </location>
</feature>
<feature type="coiled-coil region" evidence="4">
    <location>
        <begin position="618"/>
        <end position="645"/>
    </location>
</feature>
<dbReference type="GO" id="GO:0003697">
    <property type="term" value="F:single-stranded DNA binding"/>
    <property type="evidence" value="ECO:0007669"/>
    <property type="project" value="TreeGrafter"/>
</dbReference>
<evidence type="ECO:0000256" key="1">
    <source>
        <dbReference type="ARBA" id="ARBA00010171"/>
    </source>
</evidence>
<gene>
    <name evidence="6" type="ORF">LNINA_LOCUS7079</name>
</gene>
<dbReference type="PANTHER" id="PTHR45916:SF1">
    <property type="entry name" value="STRUCTURAL MAINTENANCE OF CHROMOSOMES PROTEIN 5"/>
    <property type="match status" value="1"/>
</dbReference>
<protein>
    <recommendedName>
        <fullName evidence="2">Structural maintenance of chromosomes protein 5</fullName>
    </recommendedName>
</protein>
<dbReference type="GO" id="GO:0016887">
    <property type="term" value="F:ATP hydrolysis activity"/>
    <property type="evidence" value="ECO:0007669"/>
    <property type="project" value="InterPro"/>
</dbReference>
<name>A0AAV1JEQ7_9NEOP</name>
<dbReference type="GO" id="GO:0005634">
    <property type="term" value="C:nucleus"/>
    <property type="evidence" value="ECO:0007669"/>
    <property type="project" value="TreeGrafter"/>
</dbReference>
<dbReference type="PANTHER" id="PTHR45916">
    <property type="entry name" value="STRUCTURAL MAINTENANCE OF CHROMOSOMES PROTEIN 5"/>
    <property type="match status" value="1"/>
</dbReference>
<dbReference type="Pfam" id="PF13476">
    <property type="entry name" value="AAA_23"/>
    <property type="match status" value="1"/>
</dbReference>
<organism evidence="6 7">
    <name type="scientific">Leptosia nina</name>
    <dbReference type="NCBI Taxonomy" id="320188"/>
    <lineage>
        <taxon>Eukaryota</taxon>
        <taxon>Metazoa</taxon>
        <taxon>Ecdysozoa</taxon>
        <taxon>Arthropoda</taxon>
        <taxon>Hexapoda</taxon>
        <taxon>Insecta</taxon>
        <taxon>Pterygota</taxon>
        <taxon>Neoptera</taxon>
        <taxon>Endopterygota</taxon>
        <taxon>Lepidoptera</taxon>
        <taxon>Glossata</taxon>
        <taxon>Ditrysia</taxon>
        <taxon>Papilionoidea</taxon>
        <taxon>Pieridae</taxon>
        <taxon>Pierinae</taxon>
        <taxon>Leptosia</taxon>
    </lineage>
</organism>
<dbReference type="EMBL" id="CAVLEF010000009">
    <property type="protein sequence ID" value="CAK1547618.1"/>
    <property type="molecule type" value="Genomic_DNA"/>
</dbReference>
<dbReference type="AlphaFoldDB" id="A0AAV1JEQ7"/>
<keyword evidence="7" id="KW-1185">Reference proteome</keyword>
<feature type="coiled-coil region" evidence="4">
    <location>
        <begin position="748"/>
        <end position="793"/>
    </location>
</feature>
<dbReference type="InterPro" id="IPR027417">
    <property type="entry name" value="P-loop_NTPase"/>
</dbReference>
<dbReference type="GO" id="GO:0030915">
    <property type="term" value="C:Smc5-Smc6 complex"/>
    <property type="evidence" value="ECO:0007669"/>
    <property type="project" value="TreeGrafter"/>
</dbReference>
<evidence type="ECO:0000259" key="5">
    <source>
        <dbReference type="Pfam" id="PF13476"/>
    </source>
</evidence>
<evidence type="ECO:0000256" key="2">
    <source>
        <dbReference type="ARBA" id="ARBA00018687"/>
    </source>
</evidence>
<accession>A0AAV1JEQ7</accession>